<keyword evidence="2" id="KW-1185">Reference proteome</keyword>
<dbReference type="Proteomes" id="UP000244855">
    <property type="component" value="Unassembled WGS sequence"/>
</dbReference>
<protein>
    <submittedName>
        <fullName evidence="1">Uncharacterized protein</fullName>
    </submittedName>
</protein>
<evidence type="ECO:0000313" key="2">
    <source>
        <dbReference type="Proteomes" id="UP000244855"/>
    </source>
</evidence>
<organism evidence="1 2">
    <name type="scientific">Periconia macrospinosa</name>
    <dbReference type="NCBI Taxonomy" id="97972"/>
    <lineage>
        <taxon>Eukaryota</taxon>
        <taxon>Fungi</taxon>
        <taxon>Dikarya</taxon>
        <taxon>Ascomycota</taxon>
        <taxon>Pezizomycotina</taxon>
        <taxon>Dothideomycetes</taxon>
        <taxon>Pleosporomycetidae</taxon>
        <taxon>Pleosporales</taxon>
        <taxon>Massarineae</taxon>
        <taxon>Periconiaceae</taxon>
        <taxon>Periconia</taxon>
    </lineage>
</organism>
<gene>
    <name evidence="1" type="ORF">DM02DRAFT_347842</name>
</gene>
<dbReference type="EMBL" id="KZ805358">
    <property type="protein sequence ID" value="PVI01378.1"/>
    <property type="molecule type" value="Genomic_DNA"/>
</dbReference>
<reference evidence="1 2" key="1">
    <citation type="journal article" date="2018" name="Sci. Rep.">
        <title>Comparative genomics provides insights into the lifestyle and reveals functional heterogeneity of dark septate endophytic fungi.</title>
        <authorList>
            <person name="Knapp D.G."/>
            <person name="Nemeth J.B."/>
            <person name="Barry K."/>
            <person name="Hainaut M."/>
            <person name="Henrissat B."/>
            <person name="Johnson J."/>
            <person name="Kuo A."/>
            <person name="Lim J.H.P."/>
            <person name="Lipzen A."/>
            <person name="Nolan M."/>
            <person name="Ohm R.A."/>
            <person name="Tamas L."/>
            <person name="Grigoriev I.V."/>
            <person name="Spatafora J.W."/>
            <person name="Nagy L.G."/>
            <person name="Kovacs G.M."/>
        </authorList>
    </citation>
    <scope>NUCLEOTIDE SEQUENCE [LARGE SCALE GENOMIC DNA]</scope>
    <source>
        <strain evidence="1 2">DSE2036</strain>
    </source>
</reference>
<accession>A0A2V1DSU9</accession>
<dbReference type="AlphaFoldDB" id="A0A2V1DSU9"/>
<sequence length="214" mass="23429">MGSSNGLIHDAHANGMHASSLSESTIAGDQLPAPPVEMLPRMLALVSLRKLTTSRFRFAPLTSQSQRSGQERGRARAGETCFQALDASYVLSSREHPWPWQFTHASTPHLIPSRGAALLPFLTRLIPDSKCFVCLSCSRHPLSEPTANYKVPPLTVVISALSSPFSSRPSTPCYSARCLSPKLRICGFVVTKSTKYLNYCTRTLGIGWNRPGSW</sequence>
<name>A0A2V1DSU9_9PLEO</name>
<proteinExistence type="predicted"/>
<evidence type="ECO:0000313" key="1">
    <source>
        <dbReference type="EMBL" id="PVI01378.1"/>
    </source>
</evidence>